<dbReference type="OrthoDB" id="8387223at2"/>
<organism evidence="1 2">
    <name type="scientific">Rhizobium tubonense</name>
    <dbReference type="NCBI Taxonomy" id="484088"/>
    <lineage>
        <taxon>Bacteria</taxon>
        <taxon>Pseudomonadati</taxon>
        <taxon>Pseudomonadota</taxon>
        <taxon>Alphaproteobacteria</taxon>
        <taxon>Hyphomicrobiales</taxon>
        <taxon>Rhizobiaceae</taxon>
        <taxon>Rhizobium/Agrobacterium group</taxon>
        <taxon>Rhizobium</taxon>
    </lineage>
</organism>
<dbReference type="RefSeq" id="WP_111164228.1">
    <property type="nucleotide sequence ID" value="NZ_PCDP01000082.1"/>
</dbReference>
<accession>A0A2W4C0T7</accession>
<name>A0A2W4C0T7_9HYPH</name>
<evidence type="ECO:0000313" key="2">
    <source>
        <dbReference type="Proteomes" id="UP000248925"/>
    </source>
</evidence>
<protein>
    <submittedName>
        <fullName evidence="1">Uncharacterized protein</fullName>
    </submittedName>
</protein>
<comment type="caution">
    <text evidence="1">The sequence shown here is derived from an EMBL/GenBank/DDBJ whole genome shotgun (WGS) entry which is preliminary data.</text>
</comment>
<sequence>MADHSDLYHASVTQDGEQIELGIYTHDQLRNIIVRTAPKTTGISAQDVLQAAIARDGTFEMDNWRIKVSRIHQ</sequence>
<keyword evidence="2" id="KW-1185">Reference proteome</keyword>
<evidence type="ECO:0000313" key="1">
    <source>
        <dbReference type="EMBL" id="PZM07569.1"/>
    </source>
</evidence>
<dbReference type="Proteomes" id="UP000248925">
    <property type="component" value="Unassembled WGS sequence"/>
</dbReference>
<gene>
    <name evidence="1" type="ORF">CPY51_31045</name>
</gene>
<dbReference type="EMBL" id="PCDP01000082">
    <property type="protein sequence ID" value="PZM07569.1"/>
    <property type="molecule type" value="Genomic_DNA"/>
</dbReference>
<proteinExistence type="predicted"/>
<dbReference type="AlphaFoldDB" id="A0A2W4C0T7"/>
<reference evidence="1 2" key="1">
    <citation type="journal article" date="2018" name="Sci. Rep.">
        <title>Rhizobium tumorigenes sp. nov., a novel plant tumorigenic bacterium isolated from cane gall tumors on thornless blackberry.</title>
        <authorList>
            <person name="Kuzmanovi N."/>
            <person name="Smalla K."/>
            <person name="Gronow S."/>
            <person name="PuBawska J."/>
        </authorList>
    </citation>
    <scope>NUCLEOTIDE SEQUENCE [LARGE SCALE GENOMIC DNA]</scope>
    <source>
        <strain evidence="1 2">CCBAU 85046</strain>
    </source>
</reference>